<sequence>MRPEVLGNIAAGSSKQEAPDVCSASPARHTPGEKENFVKGVVLMMDGNKIAGKGIMSRATLGGDTLKMKCGEVLSAFSAEELENRQTTVATSQGYQQ</sequence>
<keyword evidence="3" id="KW-1185">Reference proteome</keyword>
<comment type="caution">
    <text evidence="2">The sequence shown here is derived from an EMBL/GenBank/DDBJ whole genome shotgun (WGS) entry which is preliminary data.</text>
</comment>
<accession>A0A1Q9CPN2</accession>
<dbReference type="EMBL" id="LSRX01001009">
    <property type="protein sequence ID" value="OLP84892.1"/>
    <property type="molecule type" value="Genomic_DNA"/>
</dbReference>
<proteinExistence type="predicted"/>
<evidence type="ECO:0000313" key="2">
    <source>
        <dbReference type="EMBL" id="OLP84892.1"/>
    </source>
</evidence>
<protein>
    <submittedName>
        <fullName evidence="2">Uncharacterized protein</fullName>
    </submittedName>
</protein>
<reference evidence="2 3" key="1">
    <citation type="submission" date="2016-02" db="EMBL/GenBank/DDBJ databases">
        <title>Genome analysis of coral dinoflagellate symbionts highlights evolutionary adaptations to a symbiotic lifestyle.</title>
        <authorList>
            <person name="Aranda M."/>
            <person name="Li Y."/>
            <person name="Liew Y.J."/>
            <person name="Baumgarten S."/>
            <person name="Simakov O."/>
            <person name="Wilson M."/>
            <person name="Piel J."/>
            <person name="Ashoor H."/>
            <person name="Bougouffa S."/>
            <person name="Bajic V.B."/>
            <person name="Ryu T."/>
            <person name="Ravasi T."/>
            <person name="Bayer T."/>
            <person name="Micklem G."/>
            <person name="Kim H."/>
            <person name="Bhak J."/>
            <person name="Lajeunesse T.C."/>
            <person name="Voolstra C.R."/>
        </authorList>
    </citation>
    <scope>NUCLEOTIDE SEQUENCE [LARGE SCALE GENOMIC DNA]</scope>
    <source>
        <strain evidence="2 3">CCMP2467</strain>
    </source>
</reference>
<feature type="region of interest" description="Disordered" evidence="1">
    <location>
        <begin position="1"/>
        <end position="33"/>
    </location>
</feature>
<gene>
    <name evidence="2" type="ORF">AK812_SmicGene34182</name>
</gene>
<evidence type="ECO:0000313" key="3">
    <source>
        <dbReference type="Proteomes" id="UP000186817"/>
    </source>
</evidence>
<name>A0A1Q9CPN2_SYMMI</name>
<dbReference type="Proteomes" id="UP000186817">
    <property type="component" value="Unassembled WGS sequence"/>
</dbReference>
<organism evidence="2 3">
    <name type="scientific">Symbiodinium microadriaticum</name>
    <name type="common">Dinoflagellate</name>
    <name type="synonym">Zooxanthella microadriatica</name>
    <dbReference type="NCBI Taxonomy" id="2951"/>
    <lineage>
        <taxon>Eukaryota</taxon>
        <taxon>Sar</taxon>
        <taxon>Alveolata</taxon>
        <taxon>Dinophyceae</taxon>
        <taxon>Suessiales</taxon>
        <taxon>Symbiodiniaceae</taxon>
        <taxon>Symbiodinium</taxon>
    </lineage>
</organism>
<dbReference type="AlphaFoldDB" id="A0A1Q9CPN2"/>
<evidence type="ECO:0000256" key="1">
    <source>
        <dbReference type="SAM" id="MobiDB-lite"/>
    </source>
</evidence>